<dbReference type="Proteomes" id="UP000092461">
    <property type="component" value="Unassembled WGS sequence"/>
</dbReference>
<reference evidence="2" key="1">
    <citation type="submission" date="2020-05" db="UniProtKB">
        <authorList>
            <consortium name="EnsemblMetazoa"/>
        </authorList>
    </citation>
    <scope>IDENTIFICATION</scope>
    <source>
        <strain evidence="2">Jacobina</strain>
    </source>
</reference>
<evidence type="ECO:0000313" key="2">
    <source>
        <dbReference type="EnsemblMetazoa" id="LLOJ001683-PA"/>
    </source>
</evidence>
<dbReference type="VEuPathDB" id="VectorBase:LLOJ001683"/>
<feature type="chain" id="PRO_5008405559" description="Secreted protein" evidence="1">
    <location>
        <begin position="23"/>
        <end position="55"/>
    </location>
</feature>
<organism evidence="2 3">
    <name type="scientific">Lutzomyia longipalpis</name>
    <name type="common">Sand fly</name>
    <dbReference type="NCBI Taxonomy" id="7200"/>
    <lineage>
        <taxon>Eukaryota</taxon>
        <taxon>Metazoa</taxon>
        <taxon>Ecdysozoa</taxon>
        <taxon>Arthropoda</taxon>
        <taxon>Hexapoda</taxon>
        <taxon>Insecta</taxon>
        <taxon>Pterygota</taxon>
        <taxon>Neoptera</taxon>
        <taxon>Endopterygota</taxon>
        <taxon>Diptera</taxon>
        <taxon>Nematocera</taxon>
        <taxon>Psychodoidea</taxon>
        <taxon>Psychodidae</taxon>
        <taxon>Lutzomyia</taxon>
        <taxon>Lutzomyia</taxon>
    </lineage>
</organism>
<protein>
    <recommendedName>
        <fullName evidence="4">Secreted protein</fullName>
    </recommendedName>
</protein>
<evidence type="ECO:0000313" key="3">
    <source>
        <dbReference type="Proteomes" id="UP000092461"/>
    </source>
</evidence>
<dbReference type="EMBL" id="AJWK01005757">
    <property type="status" value="NOT_ANNOTATED_CDS"/>
    <property type="molecule type" value="Genomic_DNA"/>
</dbReference>
<keyword evidence="3" id="KW-1185">Reference proteome</keyword>
<accession>A0A1B0CBQ4</accession>
<keyword evidence="1" id="KW-0732">Signal</keyword>
<dbReference type="EnsemblMetazoa" id="LLOJ001683-RA">
    <property type="protein sequence ID" value="LLOJ001683-PA"/>
    <property type="gene ID" value="LLOJ001683"/>
</dbReference>
<evidence type="ECO:0000256" key="1">
    <source>
        <dbReference type="SAM" id="SignalP"/>
    </source>
</evidence>
<name>A0A1B0CBQ4_LUTLO</name>
<proteinExistence type="predicted"/>
<dbReference type="AlphaFoldDB" id="A0A1B0CBQ4"/>
<evidence type="ECO:0008006" key="4">
    <source>
        <dbReference type="Google" id="ProtNLM"/>
    </source>
</evidence>
<dbReference type="EMBL" id="AJWK01005759">
    <property type="status" value="NOT_ANNOTATED_CDS"/>
    <property type="molecule type" value="Genomic_DNA"/>
</dbReference>
<sequence length="55" mass="5946">MERLLRWLVLLTLLAAFLAVHTDAVKATSLIFGKTSTTSTEAPLDEEPSANGDET</sequence>
<dbReference type="EMBL" id="AJWK01005761">
    <property type="status" value="NOT_ANNOTATED_CDS"/>
    <property type="molecule type" value="Genomic_DNA"/>
</dbReference>
<dbReference type="EMBL" id="AJWK01005758">
    <property type="status" value="NOT_ANNOTATED_CDS"/>
    <property type="molecule type" value="Genomic_DNA"/>
</dbReference>
<feature type="signal peptide" evidence="1">
    <location>
        <begin position="1"/>
        <end position="22"/>
    </location>
</feature>
<dbReference type="EMBL" id="AJWK01005760">
    <property type="status" value="NOT_ANNOTATED_CDS"/>
    <property type="molecule type" value="Genomic_DNA"/>
</dbReference>